<keyword evidence="18 27" id="KW-1133">Transmembrane helix</keyword>
<evidence type="ECO:0000256" key="7">
    <source>
        <dbReference type="ARBA" id="ARBA00022475"/>
    </source>
</evidence>
<evidence type="ECO:0000256" key="10">
    <source>
        <dbReference type="ARBA" id="ARBA00022670"/>
    </source>
</evidence>
<dbReference type="SUPFAM" id="SSF53955">
    <property type="entry name" value="Lysozyme-like"/>
    <property type="match status" value="1"/>
</dbReference>
<evidence type="ECO:0000256" key="15">
    <source>
        <dbReference type="ARBA" id="ARBA00022960"/>
    </source>
</evidence>
<evidence type="ECO:0000259" key="28">
    <source>
        <dbReference type="Pfam" id="PF00905"/>
    </source>
</evidence>
<dbReference type="GO" id="GO:0005886">
    <property type="term" value="C:plasma membrane"/>
    <property type="evidence" value="ECO:0007669"/>
    <property type="project" value="UniProtKB-SubCell"/>
</dbReference>
<keyword evidence="9" id="KW-0121">Carboxypeptidase</keyword>
<feature type="domain" description="Penicillin-binding protein transpeptidase" evidence="28">
    <location>
        <begin position="449"/>
        <end position="745"/>
    </location>
</feature>
<dbReference type="PANTHER" id="PTHR32282:SF27">
    <property type="entry name" value="PENICILLIN-BINDING PROTEIN 1A"/>
    <property type="match status" value="1"/>
</dbReference>
<keyword evidence="7" id="KW-1003">Cell membrane</keyword>
<evidence type="ECO:0000256" key="2">
    <source>
        <dbReference type="ARBA" id="ARBA00004752"/>
    </source>
</evidence>
<dbReference type="InterPro" id="IPR001264">
    <property type="entry name" value="Glyco_trans_51"/>
</dbReference>
<organism evidence="31 32">
    <name type="scientific">Algicella marina</name>
    <dbReference type="NCBI Taxonomy" id="2683284"/>
    <lineage>
        <taxon>Bacteria</taxon>
        <taxon>Pseudomonadati</taxon>
        <taxon>Pseudomonadota</taxon>
        <taxon>Alphaproteobacteria</taxon>
        <taxon>Rhodobacterales</taxon>
        <taxon>Paracoccaceae</taxon>
        <taxon>Algicella</taxon>
    </lineage>
</organism>
<sequence>MRGLLNFFGFIFTWLSLGAIAVAVGIASVFIYYGKDLPDHEQLAEYSPATISRVYSARGLVMDEFAQERRIYTPVDEIPDLVKHAFISAEDKNFYNHPGYDLRGIVAAVMDAAKGGQLRGASTITQQLMKNFLLDGSRNAERKIKEIILAVRLESTLTKEEILGLYLNEIFLGQNSYGVTAAAQTYFAKTLEELTPAEAAYLAAMPKAPSNYHPVRQKNRALARRDFVLREMFENGYLDKASYESEKAKDLITVQSGDIVSARNALPPRDYFTDEIRRQLSTKLEGGEEQLFSGGLTIRATVEPELQAAAAEALRNGLEKYDRSRGVYLGPLATIDPGLLTDEASWRDALADTQVPRDVIGWIPSVVLEVGESAVRVGIEGVDEDEDGHYLTMDDARWIGRIRAKDRPSAKPQAPGDLYQVGDVVLVKAIIEGGEFQRWSLRQIPEIEGGFMAMDVKTGRVLAMQGGFSYQHSVFNRATQATRQPGSSFKPFVYAAALDNGYNPNTIVVDAPIEVNTPQGLWRPTNSSNRFYGPAPLRTGIEQSRNLMTVRIAQDIGMETVSAYAERFDVYKDMPALLSYSLGAGETTLFKMVAAYSMFANGGVRVEPTLVDRVQDRNGNTIYRQDQRACRHCNNEQEAHDANPSTLPWIWNDAEQVMDPVTAYQLSSMMQGVVARGTAASTVGKLGVPISGKTGTTNESKDVWFVGFTPKIAAGCYMGFDTPRPMGQGAYGGTMCGPVFAEFMETALKNHGSFKRPQPPGTVLVKIDRSTGVRVPNSASGGNIVAELFRAGEEPAVGASGRYIDGGFAMSSNLPLYNGANTTLQQVTVQGKKKVIPSKPGFGALSSGGLY</sequence>
<reference evidence="31 32" key="1">
    <citation type="submission" date="2019-12" db="EMBL/GenBank/DDBJ databases">
        <title>Complete genome sequence of Algicella marina strain 9Alg 56(T) isolated from the red alga Tichocarpus crinitus.</title>
        <authorList>
            <person name="Kim S.-G."/>
            <person name="Nedashkovskaya O.I."/>
        </authorList>
    </citation>
    <scope>NUCLEOTIDE SEQUENCE [LARGE SCALE GENOMIC DNA]</scope>
    <source>
        <strain evidence="31 32">9Alg 56</strain>
    </source>
</reference>
<dbReference type="InterPro" id="IPR050396">
    <property type="entry name" value="Glycosyltr_51/Transpeptidase"/>
</dbReference>
<dbReference type="GO" id="GO:0046677">
    <property type="term" value="P:response to antibiotic"/>
    <property type="evidence" value="ECO:0007669"/>
    <property type="project" value="UniProtKB-KW"/>
</dbReference>
<evidence type="ECO:0000259" key="30">
    <source>
        <dbReference type="Pfam" id="PF17092"/>
    </source>
</evidence>
<keyword evidence="22" id="KW-0961">Cell wall biogenesis/degradation</keyword>
<evidence type="ECO:0000256" key="14">
    <source>
        <dbReference type="ARBA" id="ARBA00022801"/>
    </source>
</evidence>
<dbReference type="EC" id="3.4.16.4" evidence="5"/>
<dbReference type="InterPro" id="IPR036950">
    <property type="entry name" value="PBP_transglycosylase"/>
</dbReference>
<evidence type="ECO:0000256" key="8">
    <source>
        <dbReference type="ARBA" id="ARBA00022519"/>
    </source>
</evidence>
<dbReference type="SUPFAM" id="SSF56601">
    <property type="entry name" value="beta-lactamase/transpeptidase-like"/>
    <property type="match status" value="1"/>
</dbReference>
<evidence type="ECO:0000256" key="26">
    <source>
        <dbReference type="ARBA" id="ARBA00060592"/>
    </source>
</evidence>
<dbReference type="InterPro" id="IPR023346">
    <property type="entry name" value="Lysozyme-like_dom_sf"/>
</dbReference>
<gene>
    <name evidence="31" type="ORF">GO499_05320</name>
</gene>
<dbReference type="PANTHER" id="PTHR32282">
    <property type="entry name" value="BINDING PROTEIN TRANSPEPTIDASE, PUTATIVE-RELATED"/>
    <property type="match status" value="1"/>
</dbReference>
<evidence type="ECO:0000256" key="22">
    <source>
        <dbReference type="ARBA" id="ARBA00023316"/>
    </source>
</evidence>
<keyword evidence="20" id="KW-0046">Antibiotic resistance</keyword>
<dbReference type="NCBIfam" id="TIGR02074">
    <property type="entry name" value="PBP_1a_fam"/>
    <property type="match status" value="1"/>
</dbReference>
<evidence type="ECO:0000256" key="18">
    <source>
        <dbReference type="ARBA" id="ARBA00022989"/>
    </source>
</evidence>
<dbReference type="AlphaFoldDB" id="A0A6P1SYU7"/>
<evidence type="ECO:0000256" key="1">
    <source>
        <dbReference type="ARBA" id="ARBA00004249"/>
    </source>
</evidence>
<evidence type="ECO:0000256" key="12">
    <source>
        <dbReference type="ARBA" id="ARBA00022679"/>
    </source>
</evidence>
<keyword evidence="32" id="KW-1185">Reference proteome</keyword>
<protein>
    <recommendedName>
        <fullName evidence="6">Penicillin-binding protein 1A</fullName>
        <ecNumber evidence="24">2.4.99.28</ecNumber>
        <ecNumber evidence="5">3.4.16.4</ecNumber>
    </recommendedName>
</protein>
<evidence type="ECO:0000256" key="16">
    <source>
        <dbReference type="ARBA" id="ARBA00022968"/>
    </source>
</evidence>
<keyword evidence="15" id="KW-0133">Cell shape</keyword>
<dbReference type="UniPathway" id="UPA00219"/>
<comment type="pathway">
    <text evidence="2">Cell wall biogenesis; peptidoglycan biosynthesis.</text>
</comment>
<comment type="subcellular location">
    <subcellularLocation>
        <location evidence="1">Cell inner membrane</location>
        <topology evidence="1">Single-pass type II membrane protein</topology>
    </subcellularLocation>
</comment>
<dbReference type="GO" id="GO:0009252">
    <property type="term" value="P:peptidoglycan biosynthetic process"/>
    <property type="evidence" value="ECO:0007669"/>
    <property type="project" value="UniProtKB-UniPathway"/>
</dbReference>
<keyword evidence="17" id="KW-0573">Peptidoglycan synthesis</keyword>
<dbReference type="GO" id="GO:0030288">
    <property type="term" value="C:outer membrane-bounded periplasmic space"/>
    <property type="evidence" value="ECO:0007669"/>
    <property type="project" value="TreeGrafter"/>
</dbReference>
<evidence type="ECO:0000256" key="5">
    <source>
        <dbReference type="ARBA" id="ARBA00012448"/>
    </source>
</evidence>
<dbReference type="EMBL" id="CP046620">
    <property type="protein sequence ID" value="QHQ34651.1"/>
    <property type="molecule type" value="Genomic_DNA"/>
</dbReference>
<keyword evidence="16" id="KW-0735">Signal-anchor</keyword>
<keyword evidence="10" id="KW-0645">Protease</keyword>
<dbReference type="Pfam" id="PF00905">
    <property type="entry name" value="Transpeptidase"/>
    <property type="match status" value="1"/>
</dbReference>
<evidence type="ECO:0000256" key="21">
    <source>
        <dbReference type="ARBA" id="ARBA00023268"/>
    </source>
</evidence>
<evidence type="ECO:0000256" key="19">
    <source>
        <dbReference type="ARBA" id="ARBA00023136"/>
    </source>
</evidence>
<dbReference type="EC" id="2.4.99.28" evidence="24"/>
<dbReference type="GO" id="GO:0008658">
    <property type="term" value="F:penicillin binding"/>
    <property type="evidence" value="ECO:0007669"/>
    <property type="project" value="InterPro"/>
</dbReference>
<keyword evidence="21" id="KW-0511">Multifunctional enzyme</keyword>
<evidence type="ECO:0000313" key="31">
    <source>
        <dbReference type="EMBL" id="QHQ34651.1"/>
    </source>
</evidence>
<keyword evidence="12" id="KW-0808">Transferase</keyword>
<dbReference type="InterPro" id="IPR012338">
    <property type="entry name" value="Beta-lactam/transpept-like"/>
</dbReference>
<evidence type="ECO:0000256" key="3">
    <source>
        <dbReference type="ARBA" id="ARBA00007090"/>
    </source>
</evidence>
<evidence type="ECO:0000256" key="24">
    <source>
        <dbReference type="ARBA" id="ARBA00044770"/>
    </source>
</evidence>
<evidence type="ECO:0000259" key="29">
    <source>
        <dbReference type="Pfam" id="PF00912"/>
    </source>
</evidence>
<dbReference type="GO" id="GO:0008360">
    <property type="term" value="P:regulation of cell shape"/>
    <property type="evidence" value="ECO:0007669"/>
    <property type="project" value="UniProtKB-KW"/>
</dbReference>
<dbReference type="InterPro" id="IPR031376">
    <property type="entry name" value="PCB_OB"/>
</dbReference>
<evidence type="ECO:0000256" key="13">
    <source>
        <dbReference type="ARBA" id="ARBA00022692"/>
    </source>
</evidence>
<feature type="domain" description="Glycosyl transferase family 51" evidence="29">
    <location>
        <begin position="61"/>
        <end position="232"/>
    </location>
</feature>
<dbReference type="GO" id="GO:0006508">
    <property type="term" value="P:proteolysis"/>
    <property type="evidence" value="ECO:0007669"/>
    <property type="project" value="UniProtKB-KW"/>
</dbReference>
<comment type="similarity">
    <text evidence="3">In the C-terminal section; belongs to the transpeptidase family.</text>
</comment>
<comment type="pathway">
    <text evidence="26">Glycan biosynthesis.</text>
</comment>
<keyword evidence="19 27" id="KW-0472">Membrane</keyword>
<dbReference type="Proteomes" id="UP000464495">
    <property type="component" value="Chromosome"/>
</dbReference>
<evidence type="ECO:0000256" key="4">
    <source>
        <dbReference type="ARBA" id="ARBA00007739"/>
    </source>
</evidence>
<name>A0A6P1SYU7_9RHOB</name>
<evidence type="ECO:0000256" key="6">
    <source>
        <dbReference type="ARBA" id="ARBA00018638"/>
    </source>
</evidence>
<keyword evidence="8" id="KW-0997">Cell inner membrane</keyword>
<proteinExistence type="inferred from homology"/>
<keyword evidence="11" id="KW-0328">Glycosyltransferase</keyword>
<dbReference type="InterPro" id="IPR001460">
    <property type="entry name" value="PCN-bd_Tpept"/>
</dbReference>
<feature type="domain" description="Penicillin-binding protein OB-like" evidence="30">
    <location>
        <begin position="328"/>
        <end position="447"/>
    </location>
</feature>
<comment type="catalytic activity">
    <reaction evidence="23">
        <text>Preferential cleavage: (Ac)2-L-Lys-D-Ala-|-D-Ala. Also transpeptidation of peptidyl-alanyl moieties that are N-acyl substituents of D-alanine.</text>
        <dbReference type="EC" id="3.4.16.4"/>
    </reaction>
</comment>
<keyword evidence="14" id="KW-0378">Hydrolase</keyword>
<dbReference type="GO" id="GO:0009002">
    <property type="term" value="F:serine-type D-Ala-D-Ala carboxypeptidase activity"/>
    <property type="evidence" value="ECO:0007669"/>
    <property type="project" value="UniProtKB-EC"/>
</dbReference>
<evidence type="ECO:0000256" key="20">
    <source>
        <dbReference type="ARBA" id="ARBA00023251"/>
    </source>
</evidence>
<evidence type="ECO:0000256" key="25">
    <source>
        <dbReference type="ARBA" id="ARBA00049902"/>
    </source>
</evidence>
<dbReference type="Gene3D" id="1.10.3810.10">
    <property type="entry name" value="Biosynthetic peptidoglycan transglycosylase-like"/>
    <property type="match status" value="1"/>
</dbReference>
<dbReference type="KEGG" id="amaq:GO499_05320"/>
<comment type="catalytic activity">
    <reaction evidence="25">
        <text>[GlcNAc-(1-&gt;4)-Mur2Ac(oyl-L-Ala-gamma-D-Glu-L-Lys-D-Ala-D-Ala)](n)-di-trans,octa-cis-undecaprenyl diphosphate + beta-D-GlcNAc-(1-&gt;4)-Mur2Ac(oyl-L-Ala-gamma-D-Glu-L-Lys-D-Ala-D-Ala)-di-trans,octa-cis-undecaprenyl diphosphate = [GlcNAc-(1-&gt;4)-Mur2Ac(oyl-L-Ala-gamma-D-Glu-L-Lys-D-Ala-D-Ala)](n+1)-di-trans,octa-cis-undecaprenyl diphosphate + di-trans,octa-cis-undecaprenyl diphosphate + H(+)</text>
        <dbReference type="Rhea" id="RHEA:23708"/>
        <dbReference type="Rhea" id="RHEA-COMP:9602"/>
        <dbReference type="Rhea" id="RHEA-COMP:9603"/>
        <dbReference type="ChEBI" id="CHEBI:15378"/>
        <dbReference type="ChEBI" id="CHEBI:58405"/>
        <dbReference type="ChEBI" id="CHEBI:60033"/>
        <dbReference type="ChEBI" id="CHEBI:78435"/>
        <dbReference type="EC" id="2.4.99.28"/>
    </reaction>
</comment>
<dbReference type="RefSeq" id="WP_161861220.1">
    <property type="nucleotide sequence ID" value="NZ_CP046620.1"/>
</dbReference>
<evidence type="ECO:0000256" key="17">
    <source>
        <dbReference type="ARBA" id="ARBA00022984"/>
    </source>
</evidence>
<evidence type="ECO:0000256" key="11">
    <source>
        <dbReference type="ARBA" id="ARBA00022676"/>
    </source>
</evidence>
<keyword evidence="13 27" id="KW-0812">Transmembrane</keyword>
<dbReference type="FunFam" id="1.10.3810.10:FF:000003">
    <property type="entry name" value="Penicillin-binding protein 1a"/>
    <property type="match status" value="1"/>
</dbReference>
<dbReference type="GO" id="GO:0071555">
    <property type="term" value="P:cell wall organization"/>
    <property type="evidence" value="ECO:0007669"/>
    <property type="project" value="UniProtKB-KW"/>
</dbReference>
<dbReference type="Pfam" id="PF00912">
    <property type="entry name" value="Transgly"/>
    <property type="match status" value="1"/>
</dbReference>
<evidence type="ECO:0000256" key="27">
    <source>
        <dbReference type="SAM" id="Phobius"/>
    </source>
</evidence>
<dbReference type="Pfam" id="PF17092">
    <property type="entry name" value="PCB_OB"/>
    <property type="match status" value="1"/>
</dbReference>
<feature type="transmembrane region" description="Helical" evidence="27">
    <location>
        <begin position="7"/>
        <end position="33"/>
    </location>
</feature>
<accession>A0A6P1SYU7</accession>
<evidence type="ECO:0000313" key="32">
    <source>
        <dbReference type="Proteomes" id="UP000464495"/>
    </source>
</evidence>
<comment type="similarity">
    <text evidence="4">In the N-terminal section; belongs to the glycosyltransferase 51 family.</text>
</comment>
<dbReference type="Gene3D" id="3.40.710.10">
    <property type="entry name" value="DD-peptidase/beta-lactamase superfamily"/>
    <property type="match status" value="2"/>
</dbReference>
<dbReference type="GO" id="GO:0008955">
    <property type="term" value="F:peptidoglycan glycosyltransferase activity"/>
    <property type="evidence" value="ECO:0007669"/>
    <property type="project" value="UniProtKB-EC"/>
</dbReference>
<evidence type="ECO:0000256" key="9">
    <source>
        <dbReference type="ARBA" id="ARBA00022645"/>
    </source>
</evidence>
<evidence type="ECO:0000256" key="23">
    <source>
        <dbReference type="ARBA" id="ARBA00034000"/>
    </source>
</evidence>